<evidence type="ECO:0000313" key="1">
    <source>
        <dbReference type="EMBL" id="MFD1127807.1"/>
    </source>
</evidence>
<comment type="caution">
    <text evidence="1">The sequence shown here is derived from an EMBL/GenBank/DDBJ whole genome shotgun (WGS) entry which is preliminary data.</text>
</comment>
<protein>
    <submittedName>
        <fullName evidence="1">DUF3024 domain-containing protein</fullName>
    </submittedName>
</protein>
<reference evidence="2" key="1">
    <citation type="journal article" date="2019" name="Int. J. Syst. Evol. Microbiol.">
        <title>The Global Catalogue of Microorganisms (GCM) 10K type strain sequencing project: providing services to taxonomists for standard genome sequencing and annotation.</title>
        <authorList>
            <consortium name="The Broad Institute Genomics Platform"/>
            <consortium name="The Broad Institute Genome Sequencing Center for Infectious Disease"/>
            <person name="Wu L."/>
            <person name="Ma J."/>
        </authorList>
    </citation>
    <scope>NUCLEOTIDE SEQUENCE [LARGE SCALE GENOMIC DNA]</scope>
    <source>
        <strain evidence="2">CCUG 53519</strain>
    </source>
</reference>
<keyword evidence="2" id="KW-1185">Reference proteome</keyword>
<evidence type="ECO:0000313" key="2">
    <source>
        <dbReference type="Proteomes" id="UP001597169"/>
    </source>
</evidence>
<sequence length="110" mass="13055">MDHFTIKRICSILDGYISLKIPADLRGEVRITYHIGDRTVTMSEERPDWTERMWDSTDFVQFRLEDHAWAVYTKSDGNEWRSLSTITPSRHFEEVLEQVEMDTSEVIWVT</sequence>
<proteinExistence type="predicted"/>
<dbReference type="Pfam" id="PF11225">
    <property type="entry name" value="DUF3024"/>
    <property type="match status" value="1"/>
</dbReference>
<dbReference type="RefSeq" id="WP_251581577.1">
    <property type="nucleotide sequence ID" value="NZ_JBHTKX010000001.1"/>
</dbReference>
<organism evidence="1 2">
    <name type="scientific">Paenibacillus provencensis</name>
    <dbReference type="NCBI Taxonomy" id="441151"/>
    <lineage>
        <taxon>Bacteria</taxon>
        <taxon>Bacillati</taxon>
        <taxon>Bacillota</taxon>
        <taxon>Bacilli</taxon>
        <taxon>Bacillales</taxon>
        <taxon>Paenibacillaceae</taxon>
        <taxon>Paenibacillus</taxon>
    </lineage>
</organism>
<dbReference type="EMBL" id="JBHTKX010000001">
    <property type="protein sequence ID" value="MFD1127807.1"/>
    <property type="molecule type" value="Genomic_DNA"/>
</dbReference>
<dbReference type="Proteomes" id="UP001597169">
    <property type="component" value="Unassembled WGS sequence"/>
</dbReference>
<accession>A0ABW3PQU7</accession>
<dbReference type="InterPro" id="IPR021388">
    <property type="entry name" value="DUF3024"/>
</dbReference>
<name>A0ABW3PQU7_9BACL</name>
<gene>
    <name evidence="1" type="ORF">ACFQ3J_06425</name>
</gene>